<reference evidence="1" key="2">
    <citation type="journal article" date="2022" name="New Phytol.">
        <title>Evolutionary transition to the ectomycorrhizal habit in the genomes of a hyperdiverse lineage of mushroom-forming fungi.</title>
        <authorList>
            <person name="Looney B."/>
            <person name="Miyauchi S."/>
            <person name="Morin E."/>
            <person name="Drula E."/>
            <person name="Courty P.E."/>
            <person name="Kohler A."/>
            <person name="Kuo A."/>
            <person name="LaButti K."/>
            <person name="Pangilinan J."/>
            <person name="Lipzen A."/>
            <person name="Riley R."/>
            <person name="Andreopoulos W."/>
            <person name="He G."/>
            <person name="Johnson J."/>
            <person name="Nolan M."/>
            <person name="Tritt A."/>
            <person name="Barry K.W."/>
            <person name="Grigoriev I.V."/>
            <person name="Nagy L.G."/>
            <person name="Hibbett D."/>
            <person name="Henrissat B."/>
            <person name="Matheny P.B."/>
            <person name="Labbe J."/>
            <person name="Martin F.M."/>
        </authorList>
    </citation>
    <scope>NUCLEOTIDE SEQUENCE</scope>
    <source>
        <strain evidence="1">EC-137</strain>
    </source>
</reference>
<protein>
    <submittedName>
        <fullName evidence="1">Uncharacterized protein</fullName>
    </submittedName>
</protein>
<evidence type="ECO:0000313" key="1">
    <source>
        <dbReference type="EMBL" id="KAI0035867.1"/>
    </source>
</evidence>
<proteinExistence type="predicted"/>
<gene>
    <name evidence="1" type="ORF">K488DRAFT_22971</name>
</gene>
<evidence type="ECO:0000313" key="2">
    <source>
        <dbReference type="Proteomes" id="UP000814128"/>
    </source>
</evidence>
<feature type="non-terminal residue" evidence="1">
    <location>
        <position position="176"/>
    </location>
</feature>
<sequence length="176" mass="19271">MDGIEPHIPEFLDPVLDFLYDILPPPFYDMLMQTAAKVIAVCTTAYSVIQTIVATRPWEWQIKTEDVLAPAIAVGCVCIVLYIAYRSVLYMIRSLVWTIKWGIIFSAFIAGVGYLMANNGNTDLANGGAGGVSNLASVLFSILTTPRQARDGDSGSAGGGRPRPGAWESFDRHREW</sequence>
<accession>A0ACB8QW33</accession>
<dbReference type="Proteomes" id="UP000814128">
    <property type="component" value="Unassembled WGS sequence"/>
</dbReference>
<organism evidence="1 2">
    <name type="scientific">Vararia minispora EC-137</name>
    <dbReference type="NCBI Taxonomy" id="1314806"/>
    <lineage>
        <taxon>Eukaryota</taxon>
        <taxon>Fungi</taxon>
        <taxon>Dikarya</taxon>
        <taxon>Basidiomycota</taxon>
        <taxon>Agaricomycotina</taxon>
        <taxon>Agaricomycetes</taxon>
        <taxon>Russulales</taxon>
        <taxon>Lachnocladiaceae</taxon>
        <taxon>Vararia</taxon>
    </lineage>
</organism>
<comment type="caution">
    <text evidence="1">The sequence shown here is derived from an EMBL/GenBank/DDBJ whole genome shotgun (WGS) entry which is preliminary data.</text>
</comment>
<keyword evidence="2" id="KW-1185">Reference proteome</keyword>
<name>A0ACB8QW33_9AGAM</name>
<dbReference type="EMBL" id="MU273478">
    <property type="protein sequence ID" value="KAI0035867.1"/>
    <property type="molecule type" value="Genomic_DNA"/>
</dbReference>
<reference evidence="1" key="1">
    <citation type="submission" date="2021-02" db="EMBL/GenBank/DDBJ databases">
        <authorList>
            <consortium name="DOE Joint Genome Institute"/>
            <person name="Ahrendt S."/>
            <person name="Looney B.P."/>
            <person name="Miyauchi S."/>
            <person name="Morin E."/>
            <person name="Drula E."/>
            <person name="Courty P.E."/>
            <person name="Chicoki N."/>
            <person name="Fauchery L."/>
            <person name="Kohler A."/>
            <person name="Kuo A."/>
            <person name="Labutti K."/>
            <person name="Pangilinan J."/>
            <person name="Lipzen A."/>
            <person name="Riley R."/>
            <person name="Andreopoulos W."/>
            <person name="He G."/>
            <person name="Johnson J."/>
            <person name="Barry K.W."/>
            <person name="Grigoriev I.V."/>
            <person name="Nagy L."/>
            <person name="Hibbett D."/>
            <person name="Henrissat B."/>
            <person name="Matheny P.B."/>
            <person name="Labbe J."/>
            <person name="Martin F."/>
        </authorList>
    </citation>
    <scope>NUCLEOTIDE SEQUENCE</scope>
    <source>
        <strain evidence="1">EC-137</strain>
    </source>
</reference>